<proteinExistence type="inferred from homology"/>
<evidence type="ECO:0000256" key="3">
    <source>
        <dbReference type="ARBA" id="ARBA00022448"/>
    </source>
</evidence>
<evidence type="ECO:0000256" key="5">
    <source>
        <dbReference type="ARBA" id="ARBA00022519"/>
    </source>
</evidence>
<evidence type="ECO:0000256" key="4">
    <source>
        <dbReference type="ARBA" id="ARBA00022475"/>
    </source>
</evidence>
<comment type="caution">
    <text evidence="14">The sequence shown here is derived from an EMBL/GenBank/DDBJ whole genome shotgun (WGS) entry which is preliminary data.</text>
</comment>
<keyword evidence="4" id="KW-1003">Cell membrane</keyword>
<dbReference type="PANTHER" id="PTHR30450:SF5">
    <property type="entry name" value="HISTIDINE TRANSPORT SYSTEM PERMEASE PROTEIN HISM"/>
    <property type="match status" value="1"/>
</dbReference>
<evidence type="ECO:0000256" key="11">
    <source>
        <dbReference type="ARBA" id="ARBA00046835"/>
    </source>
</evidence>
<dbReference type="Proteomes" id="UP001589758">
    <property type="component" value="Unassembled WGS sequence"/>
</dbReference>
<organism evidence="14 15">
    <name type="scientific">Thorsellia kenyensis</name>
    <dbReference type="NCBI Taxonomy" id="1549888"/>
    <lineage>
        <taxon>Bacteria</taxon>
        <taxon>Pseudomonadati</taxon>
        <taxon>Pseudomonadota</taxon>
        <taxon>Gammaproteobacteria</taxon>
        <taxon>Enterobacterales</taxon>
        <taxon>Thorselliaceae</taxon>
        <taxon>Thorsellia</taxon>
    </lineage>
</organism>
<protein>
    <recommendedName>
        <fullName evidence="10">Histidine/lysine/arginine/ornithine transport system permease protein HisM</fullName>
    </recommendedName>
</protein>
<keyword evidence="7" id="KW-0029">Amino-acid transport</keyword>
<keyword evidence="8 12" id="KW-1133">Transmembrane helix</keyword>
<gene>
    <name evidence="14" type="primary">hisM</name>
    <name evidence="14" type="ORF">ACFFIT_11795</name>
</gene>
<dbReference type="InterPro" id="IPR000515">
    <property type="entry name" value="MetI-like"/>
</dbReference>
<comment type="subunit">
    <text evidence="11">The HisPMQJ complex is composed of two ATP-binding proteins (HisP), two transmembrane proteins (HisM and HisQ) and a solute-binding protein (HisJ). The HisPMQ-ArgT complex is composed of two ATP-binding proteins (HisP), two transmembrane proteins (HisM and HisQ) and a solute-binding protein (ArgT).</text>
</comment>
<keyword evidence="3 12" id="KW-0813">Transport</keyword>
<dbReference type="NCBIfam" id="NF011651">
    <property type="entry name" value="PRK15069.1"/>
    <property type="match status" value="1"/>
</dbReference>
<keyword evidence="9 12" id="KW-0472">Membrane</keyword>
<accession>A0ABV6CCN8</accession>
<keyword evidence="5" id="KW-0997">Cell inner membrane</keyword>
<feature type="transmembrane region" description="Helical" evidence="12">
    <location>
        <begin position="68"/>
        <end position="94"/>
    </location>
</feature>
<dbReference type="RefSeq" id="WP_385877886.1">
    <property type="nucleotide sequence ID" value="NZ_JBHLXE010000108.1"/>
</dbReference>
<dbReference type="EMBL" id="JBHLXE010000108">
    <property type="protein sequence ID" value="MFC0180754.1"/>
    <property type="molecule type" value="Genomic_DNA"/>
</dbReference>
<evidence type="ECO:0000256" key="12">
    <source>
        <dbReference type="RuleBase" id="RU363032"/>
    </source>
</evidence>
<keyword evidence="6 12" id="KW-0812">Transmembrane</keyword>
<dbReference type="InterPro" id="IPR051322">
    <property type="entry name" value="AA_ABC_Transporter_Permease"/>
</dbReference>
<feature type="transmembrane region" description="Helical" evidence="12">
    <location>
        <begin position="176"/>
        <end position="198"/>
    </location>
</feature>
<reference evidence="14 15" key="1">
    <citation type="submission" date="2024-09" db="EMBL/GenBank/DDBJ databases">
        <authorList>
            <person name="Sun Q."/>
            <person name="Mori K."/>
        </authorList>
    </citation>
    <scope>NUCLEOTIDE SEQUENCE [LARGE SCALE GENOMIC DNA]</scope>
    <source>
        <strain evidence="14 15">CCM 8545</strain>
    </source>
</reference>
<evidence type="ECO:0000256" key="2">
    <source>
        <dbReference type="ARBA" id="ARBA00010072"/>
    </source>
</evidence>
<evidence type="ECO:0000259" key="13">
    <source>
        <dbReference type="PROSITE" id="PS50928"/>
    </source>
</evidence>
<evidence type="ECO:0000256" key="1">
    <source>
        <dbReference type="ARBA" id="ARBA00004429"/>
    </source>
</evidence>
<comment type="subcellular location">
    <subcellularLocation>
        <location evidence="1">Cell inner membrane</location>
        <topology evidence="1">Multi-pass membrane protein</topology>
    </subcellularLocation>
    <subcellularLocation>
        <location evidence="12">Cell membrane</location>
        <topology evidence="12">Multi-pass membrane protein</topology>
    </subcellularLocation>
</comment>
<comment type="similarity">
    <text evidence="2">Belongs to the binding-protein-dependent transport system permease family. HisMQ subfamily.</text>
</comment>
<dbReference type="Pfam" id="PF00528">
    <property type="entry name" value="BPD_transp_1"/>
    <property type="match status" value="1"/>
</dbReference>
<feature type="transmembrane region" description="Helical" evidence="12">
    <location>
        <begin position="210"/>
        <end position="230"/>
    </location>
</feature>
<evidence type="ECO:0000256" key="10">
    <source>
        <dbReference type="ARBA" id="ARBA00039779"/>
    </source>
</evidence>
<dbReference type="NCBIfam" id="TIGR01726">
    <property type="entry name" value="HEQRo_perm_3TM"/>
    <property type="match status" value="1"/>
</dbReference>
<name>A0ABV6CCN8_9GAMM</name>
<evidence type="ECO:0000313" key="14">
    <source>
        <dbReference type="EMBL" id="MFC0180754.1"/>
    </source>
</evidence>
<feature type="transmembrane region" description="Helical" evidence="12">
    <location>
        <begin position="36"/>
        <end position="56"/>
    </location>
</feature>
<keyword evidence="15" id="KW-1185">Reference proteome</keyword>
<dbReference type="SUPFAM" id="SSF161098">
    <property type="entry name" value="MetI-like"/>
    <property type="match status" value="1"/>
</dbReference>
<dbReference type="InterPro" id="IPR010065">
    <property type="entry name" value="AA_ABC_transptr_permease_3TM"/>
</dbReference>
<dbReference type="PROSITE" id="PS50928">
    <property type="entry name" value="ABC_TM1"/>
    <property type="match status" value="1"/>
</dbReference>
<evidence type="ECO:0000256" key="6">
    <source>
        <dbReference type="ARBA" id="ARBA00022692"/>
    </source>
</evidence>
<evidence type="ECO:0000256" key="8">
    <source>
        <dbReference type="ARBA" id="ARBA00022989"/>
    </source>
</evidence>
<dbReference type="CDD" id="cd06261">
    <property type="entry name" value="TM_PBP2"/>
    <property type="match status" value="1"/>
</dbReference>
<feature type="transmembrane region" description="Helical" evidence="12">
    <location>
        <begin position="106"/>
        <end position="125"/>
    </location>
</feature>
<evidence type="ECO:0000313" key="15">
    <source>
        <dbReference type="Proteomes" id="UP001589758"/>
    </source>
</evidence>
<evidence type="ECO:0000256" key="7">
    <source>
        <dbReference type="ARBA" id="ARBA00022970"/>
    </source>
</evidence>
<feature type="domain" description="ABC transmembrane type-1" evidence="13">
    <location>
        <begin position="32"/>
        <end position="230"/>
    </location>
</feature>
<evidence type="ECO:0000256" key="9">
    <source>
        <dbReference type="ARBA" id="ARBA00023136"/>
    </source>
</evidence>
<sequence>MLETITNHNLILMLNEHWQNLLYTDGYKITGLAMTIWLLVLSATIGWFFSVFLAVARSSKNRLISLPVWLFTYVFRGTPFYIQLLLIYNGLIVLDIVQDNAALKSFFRVGFNCALVALILNTAAYTTEIIAGAIKNVDPGEIEAAQAYGMSRFQVYTRIILPTALRNSLPSYGNEVILLLHCTSLAFGATVPEFFSVIKFINAKYLDSLTIYIFAGFVYLILAYTLIALFRLAEKRWLSYLQPSNSQ</sequence>
<dbReference type="Gene3D" id="1.10.3720.10">
    <property type="entry name" value="MetI-like"/>
    <property type="match status" value="1"/>
</dbReference>
<dbReference type="PANTHER" id="PTHR30450">
    <property type="entry name" value="ABC TRANSPORTER PERMEASE"/>
    <property type="match status" value="1"/>
</dbReference>
<dbReference type="InterPro" id="IPR035906">
    <property type="entry name" value="MetI-like_sf"/>
</dbReference>